<reference evidence="1 2" key="1">
    <citation type="submission" date="2024-03" db="EMBL/GenBank/DDBJ databases">
        <title>The genome assembly and annotation of the cricket Gryllus longicercus Weissman &amp; Gray.</title>
        <authorList>
            <person name="Szrajer S."/>
            <person name="Gray D."/>
            <person name="Ylla G."/>
        </authorList>
    </citation>
    <scope>NUCLEOTIDE SEQUENCE [LARGE SCALE GENOMIC DNA]</scope>
    <source>
        <strain evidence="1">DAG 2021-001</strain>
        <tissue evidence="1">Whole body minus gut</tissue>
    </source>
</reference>
<sequence>MSTTRPARRSYVRSVRKKLKRVGCEWIEIDSESEEAGESSHHSSPIKRKKAKLNKCEAKEANKWMKDFNRQCEEIEGFELCVEN</sequence>
<proteinExistence type="predicted"/>
<evidence type="ECO:0000313" key="1">
    <source>
        <dbReference type="EMBL" id="KAK7866247.1"/>
    </source>
</evidence>
<dbReference type="EMBL" id="JAZDUA010000152">
    <property type="protein sequence ID" value="KAK7866247.1"/>
    <property type="molecule type" value="Genomic_DNA"/>
</dbReference>
<organism evidence="1 2">
    <name type="scientific">Gryllus longicercus</name>
    <dbReference type="NCBI Taxonomy" id="2509291"/>
    <lineage>
        <taxon>Eukaryota</taxon>
        <taxon>Metazoa</taxon>
        <taxon>Ecdysozoa</taxon>
        <taxon>Arthropoda</taxon>
        <taxon>Hexapoda</taxon>
        <taxon>Insecta</taxon>
        <taxon>Pterygota</taxon>
        <taxon>Neoptera</taxon>
        <taxon>Polyneoptera</taxon>
        <taxon>Orthoptera</taxon>
        <taxon>Ensifera</taxon>
        <taxon>Gryllidea</taxon>
        <taxon>Grylloidea</taxon>
        <taxon>Gryllidae</taxon>
        <taxon>Gryllinae</taxon>
        <taxon>Gryllus</taxon>
    </lineage>
</organism>
<name>A0AAN9Z821_9ORTH</name>
<dbReference type="Proteomes" id="UP001378592">
    <property type="component" value="Unassembled WGS sequence"/>
</dbReference>
<comment type="caution">
    <text evidence="1">The sequence shown here is derived from an EMBL/GenBank/DDBJ whole genome shotgun (WGS) entry which is preliminary data.</text>
</comment>
<evidence type="ECO:0000313" key="2">
    <source>
        <dbReference type="Proteomes" id="UP001378592"/>
    </source>
</evidence>
<gene>
    <name evidence="1" type="ORF">R5R35_004071</name>
</gene>
<dbReference type="AlphaFoldDB" id="A0AAN9Z821"/>
<accession>A0AAN9Z821</accession>
<keyword evidence="2" id="KW-1185">Reference proteome</keyword>
<protein>
    <submittedName>
        <fullName evidence="1">Uncharacterized protein</fullName>
    </submittedName>
</protein>